<proteinExistence type="predicted"/>
<feature type="region of interest" description="Disordered" evidence="1">
    <location>
        <begin position="1"/>
        <end position="24"/>
    </location>
</feature>
<evidence type="ECO:0000259" key="2">
    <source>
        <dbReference type="Pfam" id="PF13546"/>
    </source>
</evidence>
<comment type="caution">
    <text evidence="3">The sequence shown here is derived from an EMBL/GenBank/DDBJ whole genome shotgun (WGS) entry which is preliminary data.</text>
</comment>
<dbReference type="EMBL" id="JBICZW010000057">
    <property type="protein sequence ID" value="MFG3194479.1"/>
    <property type="molecule type" value="Genomic_DNA"/>
</dbReference>
<dbReference type="PANTHER" id="PTHR33627">
    <property type="entry name" value="TRANSPOSASE"/>
    <property type="match status" value="1"/>
</dbReference>
<sequence>MAQQLTRERPAAGTPTPAPAPVPALTPTAVTATAVTAPAPAFAFAGADAGGRAVRGDARLPGGGDDLVPAWFVDAVFGHLPRSDQRRCAGAYLRALLTSPGRKTVRAMADTTTDLQALQQFVNQSPWDWRPARRALARLATEWITPRATVLELALVPKYGERIVGVHRRPTSTGGSVNCQLALGMFLTERDRSLPVDWRLYLNRAWGEDEEHRRRARVPAGVGRRPLEQLALDLLDDAPAPWRSRTTPVVLDLRGTGSPLRAAAGLAARGTGFLLSLGAEEQRRAQVLKPPVRGPLVTLTSAARLDPPGGGAGRFRLLAEWSPARDRPRKVWLTNLTGAGSGDFLALLRLRAVSGEALKAVDEHYGMGDFTGRSYPGWHHHQTLVSAAYALSRLDPALRPSPAPAC</sequence>
<gene>
    <name evidence="3" type="ORF">ACGFYS_36860</name>
</gene>
<dbReference type="Proteomes" id="UP001604282">
    <property type="component" value="Unassembled WGS sequence"/>
</dbReference>
<organism evidence="3 4">
    <name type="scientific">Streptomyces omiyaensis</name>
    <dbReference type="NCBI Taxonomy" id="68247"/>
    <lineage>
        <taxon>Bacteria</taxon>
        <taxon>Bacillati</taxon>
        <taxon>Actinomycetota</taxon>
        <taxon>Actinomycetes</taxon>
        <taxon>Kitasatosporales</taxon>
        <taxon>Streptomycetaceae</taxon>
        <taxon>Streptomyces</taxon>
    </lineage>
</organism>
<accession>A0ABW7C3Z9</accession>
<protein>
    <submittedName>
        <fullName evidence="3">Transposase</fullName>
    </submittedName>
</protein>
<evidence type="ECO:0000313" key="4">
    <source>
        <dbReference type="Proteomes" id="UP001604282"/>
    </source>
</evidence>
<dbReference type="Pfam" id="PF13546">
    <property type="entry name" value="DDE_5"/>
    <property type="match status" value="1"/>
</dbReference>
<keyword evidence="4" id="KW-1185">Reference proteome</keyword>
<dbReference type="RefSeq" id="WP_392016950.1">
    <property type="nucleotide sequence ID" value="NZ_JBIBSS010000042.1"/>
</dbReference>
<feature type="compositionally biased region" description="Basic and acidic residues" evidence="1">
    <location>
        <begin position="1"/>
        <end position="10"/>
    </location>
</feature>
<reference evidence="3 4" key="1">
    <citation type="submission" date="2024-10" db="EMBL/GenBank/DDBJ databases">
        <title>The Natural Products Discovery Center: Release of the First 8490 Sequenced Strains for Exploring Actinobacteria Biosynthetic Diversity.</title>
        <authorList>
            <person name="Kalkreuter E."/>
            <person name="Kautsar S.A."/>
            <person name="Yang D."/>
            <person name="Bader C.D."/>
            <person name="Teijaro C.N."/>
            <person name="Fluegel L."/>
            <person name="Davis C.M."/>
            <person name="Simpson J.R."/>
            <person name="Lauterbach L."/>
            <person name="Steele A.D."/>
            <person name="Gui C."/>
            <person name="Meng S."/>
            <person name="Li G."/>
            <person name="Viehrig K."/>
            <person name="Ye F."/>
            <person name="Su P."/>
            <person name="Kiefer A.F."/>
            <person name="Nichols A."/>
            <person name="Cepeda A.J."/>
            <person name="Yan W."/>
            <person name="Fan B."/>
            <person name="Jiang Y."/>
            <person name="Adhikari A."/>
            <person name="Zheng C.-J."/>
            <person name="Schuster L."/>
            <person name="Cowan T.M."/>
            <person name="Smanski M.J."/>
            <person name="Chevrette M.G."/>
            <person name="De Carvalho L.P.S."/>
            <person name="Shen B."/>
        </authorList>
    </citation>
    <scope>NUCLEOTIDE SEQUENCE [LARGE SCALE GENOMIC DNA]</scope>
    <source>
        <strain evidence="3 4">NPDC048229</strain>
    </source>
</reference>
<dbReference type="PANTHER" id="PTHR33627:SF1">
    <property type="entry name" value="TRANSPOSASE"/>
    <property type="match status" value="1"/>
</dbReference>
<dbReference type="InterPro" id="IPR039365">
    <property type="entry name" value="IS701-like"/>
</dbReference>
<feature type="domain" description="Transposase IS701-like DDE" evidence="2">
    <location>
        <begin position="76"/>
        <end position="280"/>
    </location>
</feature>
<dbReference type="InterPro" id="IPR038721">
    <property type="entry name" value="IS701-like_DDE_dom"/>
</dbReference>
<evidence type="ECO:0000256" key="1">
    <source>
        <dbReference type="SAM" id="MobiDB-lite"/>
    </source>
</evidence>
<name>A0ABW7C3Z9_9ACTN</name>
<evidence type="ECO:0000313" key="3">
    <source>
        <dbReference type="EMBL" id="MFG3194479.1"/>
    </source>
</evidence>